<dbReference type="PANTHER" id="PTHR35008">
    <property type="entry name" value="BLL4482 PROTEIN-RELATED"/>
    <property type="match status" value="1"/>
</dbReference>
<feature type="domain" description="Cytochrome c" evidence="5">
    <location>
        <begin position="77"/>
        <end position="158"/>
    </location>
</feature>
<dbReference type="PROSITE" id="PS51007">
    <property type="entry name" value="CYTC"/>
    <property type="match status" value="1"/>
</dbReference>
<dbReference type="InterPro" id="IPR036909">
    <property type="entry name" value="Cyt_c-like_dom_sf"/>
</dbReference>
<sequence>MLLGCAVALLVRCNPIDKNPSVVQVQRHEADWSDGLEAYEATWPDKFGIGKSADKSFIAKWDIDVRPDGKGLPKGEGRAKNGAVVYQHKCASCHGVNGYEGPEDKLVTDSTGRNTIGNYWPYATTIFDYVRRAMPFNAPGSLTDQEVYDITAYLLYLNGIIQEEHIITEKTLPTIEMPARKRYVLDDRQGGPEIR</sequence>
<accession>A0A4Q6XLW7</accession>
<dbReference type="GO" id="GO:0009055">
    <property type="term" value="F:electron transfer activity"/>
    <property type="evidence" value="ECO:0007669"/>
    <property type="project" value="InterPro"/>
</dbReference>
<reference evidence="6 7" key="1">
    <citation type="submission" date="2019-02" db="EMBL/GenBank/DDBJ databases">
        <authorList>
            <person name="Li Y."/>
        </authorList>
    </citation>
    <scope>NUCLEOTIDE SEQUENCE [LARGE SCALE GENOMIC DNA]</scope>
    <source>
        <strain evidence="6 7">30C10-4-7</strain>
    </source>
</reference>
<comment type="caution">
    <text evidence="6">The sequence shown here is derived from an EMBL/GenBank/DDBJ whole genome shotgun (WGS) entry which is preliminary data.</text>
</comment>
<evidence type="ECO:0000256" key="1">
    <source>
        <dbReference type="ARBA" id="ARBA00022617"/>
    </source>
</evidence>
<keyword evidence="1 4" id="KW-0349">Heme</keyword>
<evidence type="ECO:0000313" key="7">
    <source>
        <dbReference type="Proteomes" id="UP000292855"/>
    </source>
</evidence>
<proteinExistence type="predicted"/>
<dbReference type="InterPro" id="IPR051459">
    <property type="entry name" value="Cytochrome_c-type_DH"/>
</dbReference>
<dbReference type="AlphaFoldDB" id="A0A4Q6XLW7"/>
<dbReference type="OrthoDB" id="9779283at2"/>
<evidence type="ECO:0000256" key="4">
    <source>
        <dbReference type="PROSITE-ProRule" id="PRU00433"/>
    </source>
</evidence>
<gene>
    <name evidence="6" type="ORF">EWE74_17205</name>
</gene>
<name>A0A4Q6XLW7_9SPHI</name>
<dbReference type="GO" id="GO:0020037">
    <property type="term" value="F:heme binding"/>
    <property type="evidence" value="ECO:0007669"/>
    <property type="project" value="InterPro"/>
</dbReference>
<dbReference type="RefSeq" id="WP_130142902.1">
    <property type="nucleotide sequence ID" value="NZ_SGIT01000004.1"/>
</dbReference>
<keyword evidence="2 4" id="KW-0479">Metal-binding</keyword>
<keyword evidence="3 4" id="KW-0408">Iron</keyword>
<dbReference type="Gene3D" id="1.10.760.10">
    <property type="entry name" value="Cytochrome c-like domain"/>
    <property type="match status" value="1"/>
</dbReference>
<dbReference type="Pfam" id="PF13442">
    <property type="entry name" value="Cytochrome_CBB3"/>
    <property type="match status" value="1"/>
</dbReference>
<dbReference type="PANTHER" id="PTHR35008:SF8">
    <property type="entry name" value="ALCOHOL DEHYDROGENASE CYTOCHROME C SUBUNIT"/>
    <property type="match status" value="1"/>
</dbReference>
<keyword evidence="7" id="KW-1185">Reference proteome</keyword>
<dbReference type="GO" id="GO:0046872">
    <property type="term" value="F:metal ion binding"/>
    <property type="evidence" value="ECO:0007669"/>
    <property type="project" value="UniProtKB-KW"/>
</dbReference>
<dbReference type="SUPFAM" id="SSF46626">
    <property type="entry name" value="Cytochrome c"/>
    <property type="match status" value="1"/>
</dbReference>
<dbReference type="InterPro" id="IPR009056">
    <property type="entry name" value="Cyt_c-like_dom"/>
</dbReference>
<evidence type="ECO:0000259" key="5">
    <source>
        <dbReference type="PROSITE" id="PS51007"/>
    </source>
</evidence>
<dbReference type="EMBL" id="SGIT01000004">
    <property type="protein sequence ID" value="RZF58352.1"/>
    <property type="molecule type" value="Genomic_DNA"/>
</dbReference>
<evidence type="ECO:0000256" key="3">
    <source>
        <dbReference type="ARBA" id="ARBA00023004"/>
    </source>
</evidence>
<dbReference type="Proteomes" id="UP000292855">
    <property type="component" value="Unassembled WGS sequence"/>
</dbReference>
<protein>
    <submittedName>
        <fullName evidence="6">Cytochrome c</fullName>
    </submittedName>
</protein>
<evidence type="ECO:0000313" key="6">
    <source>
        <dbReference type="EMBL" id="RZF58352.1"/>
    </source>
</evidence>
<organism evidence="6 7">
    <name type="scientific">Sphingobacterium corticibacterium</name>
    <dbReference type="NCBI Taxonomy" id="2484746"/>
    <lineage>
        <taxon>Bacteria</taxon>
        <taxon>Pseudomonadati</taxon>
        <taxon>Bacteroidota</taxon>
        <taxon>Sphingobacteriia</taxon>
        <taxon>Sphingobacteriales</taxon>
        <taxon>Sphingobacteriaceae</taxon>
        <taxon>Sphingobacterium</taxon>
    </lineage>
</organism>
<evidence type="ECO:0000256" key="2">
    <source>
        <dbReference type="ARBA" id="ARBA00022723"/>
    </source>
</evidence>